<dbReference type="Pfam" id="PF00201">
    <property type="entry name" value="UDPGT"/>
    <property type="match status" value="1"/>
</dbReference>
<evidence type="ECO:0000256" key="1">
    <source>
        <dbReference type="ARBA" id="ARBA00009995"/>
    </source>
</evidence>
<proteinExistence type="inferred from homology"/>
<sequence length="465" mass="52603">MVAISSPHFVIFPFMAQGHTIPLLYLARLLWQRQNTVTIFTTPANSPSIRSTLQDTSVSILELPFPENINGIPSGVENTDKLPSMLLFTQFATATKLMQPQFEKTLDDLKPPVSCIISDIFMGWTQTSAAKKGIPRFGFLGVSGFGITMYEILGRQRPHSHTTSLDEPFSIPDFPKLTLTRNDFDPPFDQLEPKGPWVDFMIEQIIALRNSYGLIVNSFYELEQVYIDYWNGYIGPKALCVGPFCIAKPMIFEEDQSIKPKWKNWLDEKMKSRDSVLYVAFGTQAEVSKEQILEIAKGLEQSEVNFLWVIRSKGMEILEGFEERVKSRGMIVRECVDQMEILRHKSVKGFLSHCGWNSVTESICAGVPILAMPFMAEQYLNARLITEEFGVGVRIRPSSGSVRGFVKSEEVEKRVREMMDGKNGKEMRKKMKKVGEAACAAMKEGGSSWQTLDQLILDVTNYQTN</sequence>
<dbReference type="SUPFAM" id="SSF53756">
    <property type="entry name" value="UDP-Glycosyltransferase/glycogen phosphorylase"/>
    <property type="match status" value="1"/>
</dbReference>
<dbReference type="InterPro" id="IPR002213">
    <property type="entry name" value="UDP_glucos_trans"/>
</dbReference>
<organism evidence="3 4">
    <name type="scientific">Cinchona calisaya</name>
    <dbReference type="NCBI Taxonomy" id="153742"/>
    <lineage>
        <taxon>Eukaryota</taxon>
        <taxon>Viridiplantae</taxon>
        <taxon>Streptophyta</taxon>
        <taxon>Embryophyta</taxon>
        <taxon>Tracheophyta</taxon>
        <taxon>Spermatophyta</taxon>
        <taxon>Magnoliopsida</taxon>
        <taxon>eudicotyledons</taxon>
        <taxon>Gunneridae</taxon>
        <taxon>Pentapetalae</taxon>
        <taxon>asterids</taxon>
        <taxon>lamiids</taxon>
        <taxon>Gentianales</taxon>
        <taxon>Rubiaceae</taxon>
        <taxon>Cinchonoideae</taxon>
        <taxon>Cinchoneae</taxon>
        <taxon>Cinchona</taxon>
    </lineage>
</organism>
<dbReference type="Proteomes" id="UP001630127">
    <property type="component" value="Unassembled WGS sequence"/>
</dbReference>
<accession>A0ABD2Z048</accession>
<keyword evidence="4" id="KW-1185">Reference proteome</keyword>
<dbReference type="CDD" id="cd03784">
    <property type="entry name" value="GT1_Gtf-like"/>
    <property type="match status" value="1"/>
</dbReference>
<name>A0ABD2Z048_9GENT</name>
<dbReference type="PANTHER" id="PTHR48047:SF227">
    <property type="entry name" value="GLYCOSYLTRANSFERASE"/>
    <property type="match status" value="1"/>
</dbReference>
<comment type="caution">
    <text evidence="3">The sequence shown here is derived from an EMBL/GenBank/DDBJ whole genome shotgun (WGS) entry which is preliminary data.</text>
</comment>
<dbReference type="GO" id="GO:0016740">
    <property type="term" value="F:transferase activity"/>
    <property type="evidence" value="ECO:0007669"/>
    <property type="project" value="UniProtKB-KW"/>
</dbReference>
<evidence type="ECO:0000256" key="2">
    <source>
        <dbReference type="ARBA" id="ARBA00022679"/>
    </source>
</evidence>
<dbReference type="FunFam" id="3.40.50.2000:FF:000107">
    <property type="entry name" value="Glycosyltransferase"/>
    <property type="match status" value="1"/>
</dbReference>
<evidence type="ECO:0000313" key="4">
    <source>
        <dbReference type="Proteomes" id="UP001630127"/>
    </source>
</evidence>
<evidence type="ECO:0000313" key="3">
    <source>
        <dbReference type="EMBL" id="KAL3512893.1"/>
    </source>
</evidence>
<dbReference type="AlphaFoldDB" id="A0ABD2Z048"/>
<dbReference type="Gene3D" id="3.40.50.2000">
    <property type="entry name" value="Glycogen Phosphorylase B"/>
    <property type="match status" value="2"/>
</dbReference>
<keyword evidence="2" id="KW-0808">Transferase</keyword>
<evidence type="ECO:0008006" key="5">
    <source>
        <dbReference type="Google" id="ProtNLM"/>
    </source>
</evidence>
<dbReference type="PANTHER" id="PTHR48047">
    <property type="entry name" value="GLYCOSYLTRANSFERASE"/>
    <property type="match status" value="1"/>
</dbReference>
<comment type="similarity">
    <text evidence="1">Belongs to the UDP-glycosyltransferase family.</text>
</comment>
<reference evidence="3 4" key="1">
    <citation type="submission" date="2024-11" db="EMBL/GenBank/DDBJ databases">
        <title>A near-complete genome assembly of Cinchona calisaya.</title>
        <authorList>
            <person name="Lian D.C."/>
            <person name="Zhao X.W."/>
            <person name="Wei L."/>
        </authorList>
    </citation>
    <scope>NUCLEOTIDE SEQUENCE [LARGE SCALE GENOMIC DNA]</scope>
    <source>
        <tissue evidence="3">Nenye</tissue>
    </source>
</reference>
<protein>
    <recommendedName>
        <fullName evidence="5">Glycosyltransferase</fullName>
    </recommendedName>
</protein>
<gene>
    <name evidence="3" type="ORF">ACH5RR_025610</name>
</gene>
<dbReference type="EMBL" id="JBJUIK010000011">
    <property type="protein sequence ID" value="KAL3512893.1"/>
    <property type="molecule type" value="Genomic_DNA"/>
</dbReference>